<gene>
    <name evidence="1" type="ORF">EVAR_54076_1</name>
</gene>
<evidence type="ECO:0000313" key="2">
    <source>
        <dbReference type="Proteomes" id="UP000299102"/>
    </source>
</evidence>
<reference evidence="1 2" key="1">
    <citation type="journal article" date="2019" name="Commun. Biol.">
        <title>The bagworm genome reveals a unique fibroin gene that provides high tensile strength.</title>
        <authorList>
            <person name="Kono N."/>
            <person name="Nakamura H."/>
            <person name="Ohtoshi R."/>
            <person name="Tomita M."/>
            <person name="Numata K."/>
            <person name="Arakawa K."/>
        </authorList>
    </citation>
    <scope>NUCLEOTIDE SEQUENCE [LARGE SCALE GENOMIC DNA]</scope>
</reference>
<dbReference type="Proteomes" id="UP000299102">
    <property type="component" value="Unassembled WGS sequence"/>
</dbReference>
<comment type="caution">
    <text evidence="1">The sequence shown here is derived from an EMBL/GenBank/DDBJ whole genome shotgun (WGS) entry which is preliminary data.</text>
</comment>
<proteinExistence type="predicted"/>
<dbReference type="EMBL" id="BGZK01000830">
    <property type="protein sequence ID" value="GBP62051.1"/>
    <property type="molecule type" value="Genomic_DNA"/>
</dbReference>
<evidence type="ECO:0000313" key="1">
    <source>
        <dbReference type="EMBL" id="GBP62051.1"/>
    </source>
</evidence>
<accession>A0A4C1XDR5</accession>
<dbReference type="AlphaFoldDB" id="A0A4C1XDR5"/>
<sequence>MIRLVSSLTYPVIEVCPSTISLFTRTKLLDLKPSALAQSGSRTNVRDWSRPCAGGYAHAGVCYGVGHEEKSNNISFSIKTKGHDDVCTEGGSAVKSVALKSNELVSDRRRTGQRDFDRRRVEPAAPCLGQHVQPSEAAASAALQTAVVGSAPPRGAGTGDLRPEPLDLKYHNCGAGVYVKGR</sequence>
<name>A0A4C1XDR5_EUMVA</name>
<keyword evidence="2" id="KW-1185">Reference proteome</keyword>
<organism evidence="1 2">
    <name type="scientific">Eumeta variegata</name>
    <name type="common">Bagworm moth</name>
    <name type="synonym">Eumeta japonica</name>
    <dbReference type="NCBI Taxonomy" id="151549"/>
    <lineage>
        <taxon>Eukaryota</taxon>
        <taxon>Metazoa</taxon>
        <taxon>Ecdysozoa</taxon>
        <taxon>Arthropoda</taxon>
        <taxon>Hexapoda</taxon>
        <taxon>Insecta</taxon>
        <taxon>Pterygota</taxon>
        <taxon>Neoptera</taxon>
        <taxon>Endopterygota</taxon>
        <taxon>Lepidoptera</taxon>
        <taxon>Glossata</taxon>
        <taxon>Ditrysia</taxon>
        <taxon>Tineoidea</taxon>
        <taxon>Psychidae</taxon>
        <taxon>Oiketicinae</taxon>
        <taxon>Eumeta</taxon>
    </lineage>
</organism>
<protein>
    <submittedName>
        <fullName evidence="1">Uncharacterized protein</fullName>
    </submittedName>
</protein>